<protein>
    <submittedName>
        <fullName evidence="1">Uncharacterized protein</fullName>
    </submittedName>
</protein>
<sequence length="303" mass="35070">MEEVPKFIQQGFPVQFARSRGRKKEWSPFPFRLEWQTGLWFELFEKHIEFIVGDIERAKAAEKLVVYLSCPISSRGGGWSRTNIEVAHHTAQRLTQQWGNRFWILNPTLYQLESREGRGLLKRHAHLLSLEKGLKHEIDIDSLNKLSPPRGGDYLRMWLRILTEDGESNLGGRFDAFYFLGSSDVWNFFTHSGKVNVTDGVEDYFARQFARDPEFRERFGESPHAPTLATDFFRYYTIKASSHFSLGSHDEYNIWRILNELRCEELGLAAQIPGYFDGRQLGLGAAEVPVTRGYEKTKSEKLA</sequence>
<evidence type="ECO:0000313" key="1">
    <source>
        <dbReference type="EMBL" id="QQG45540.1"/>
    </source>
</evidence>
<dbReference type="EMBL" id="CP066690">
    <property type="protein sequence ID" value="QQG45540.1"/>
    <property type="molecule type" value="Genomic_DNA"/>
</dbReference>
<dbReference type="AlphaFoldDB" id="A0A7T5RKS7"/>
<gene>
    <name evidence="1" type="ORF">HYW89_01220</name>
</gene>
<dbReference type="Proteomes" id="UP000595618">
    <property type="component" value="Chromosome"/>
</dbReference>
<proteinExistence type="predicted"/>
<evidence type="ECO:0000313" key="2">
    <source>
        <dbReference type="Proteomes" id="UP000595618"/>
    </source>
</evidence>
<reference evidence="1 2" key="1">
    <citation type="submission" date="2020-07" db="EMBL/GenBank/DDBJ databases">
        <title>Huge and variable diversity of episymbiotic CPR bacteria and DPANN archaea in groundwater ecosystems.</title>
        <authorList>
            <person name="He C.Y."/>
            <person name="Keren R."/>
            <person name="Whittaker M."/>
            <person name="Farag I.F."/>
            <person name="Doudna J."/>
            <person name="Cate J.H.D."/>
            <person name="Banfield J.F."/>
        </authorList>
    </citation>
    <scope>NUCLEOTIDE SEQUENCE [LARGE SCALE GENOMIC DNA]</scope>
    <source>
        <strain evidence="1">NC_groundwater_541_Ag_S-0.1um_46_50</strain>
    </source>
</reference>
<organism evidence="1 2">
    <name type="scientific">Candidatus Sungiibacteriota bacterium</name>
    <dbReference type="NCBI Taxonomy" id="2750080"/>
    <lineage>
        <taxon>Bacteria</taxon>
        <taxon>Candidatus Sungiibacteriota</taxon>
    </lineage>
</organism>
<accession>A0A7T5RKS7</accession>
<name>A0A7T5RKS7_9BACT</name>